<dbReference type="PANTHER" id="PTHR46824:SF2">
    <property type="entry name" value="CALCIUM-BINDING PROTEIN CML48-RELATED"/>
    <property type="match status" value="1"/>
</dbReference>
<protein>
    <recommendedName>
        <fullName evidence="3">EF-hand domain-containing protein</fullName>
    </recommendedName>
</protein>
<dbReference type="PROSITE" id="PS50222">
    <property type="entry name" value="EF_HAND_2"/>
    <property type="match status" value="2"/>
</dbReference>
<dbReference type="AlphaFoldDB" id="A0A9D5CBJ3"/>
<comment type="caution">
    <text evidence="4">The sequence shown here is derived from an EMBL/GenBank/DDBJ whole genome shotgun (WGS) entry which is preliminary data.</text>
</comment>
<dbReference type="SUPFAM" id="SSF47473">
    <property type="entry name" value="EF-hand"/>
    <property type="match status" value="1"/>
</dbReference>
<dbReference type="Proteomes" id="UP001085076">
    <property type="component" value="Miscellaneous, Linkage group lg06"/>
</dbReference>
<feature type="region of interest" description="Disordered" evidence="2">
    <location>
        <begin position="1"/>
        <end position="94"/>
    </location>
</feature>
<sequence>MSSYDGYSSHSYAPSAPPMIPGISDPHNPSPSAPPPPSAVGYQPPHPPPPSAVGYQPSHPPPPSAVGYQPPHPPPSAFSHQAPPPPYGYSSTPLFHGGGGGGGIGYFPPGTHPEIIRSFQAVDQDQSGFIDEPELQAALSVGYQKFSLRTVRLLMFLFRNPNSPSKIGPAEFVVLWNCLGEWRAIFDRFDRDRSGKIDSTELRDALLSIGYAVPPSVLQVLLSKYGDGKTGKGALNFDSFVECGMIVKGLTEKFKEKDTRYTGSATLSYEDFMTMIIPFLVA</sequence>
<evidence type="ECO:0000256" key="2">
    <source>
        <dbReference type="SAM" id="MobiDB-lite"/>
    </source>
</evidence>
<reference evidence="4" key="1">
    <citation type="submission" date="2021-03" db="EMBL/GenBank/DDBJ databases">
        <authorList>
            <person name="Li Z."/>
            <person name="Yang C."/>
        </authorList>
    </citation>
    <scope>NUCLEOTIDE SEQUENCE</scope>
    <source>
        <strain evidence="4">Dzin_1.0</strain>
        <tissue evidence="4">Leaf</tissue>
    </source>
</reference>
<dbReference type="PROSITE" id="PS00018">
    <property type="entry name" value="EF_HAND_1"/>
    <property type="match status" value="2"/>
</dbReference>
<dbReference type="InterPro" id="IPR002048">
    <property type="entry name" value="EF_hand_dom"/>
</dbReference>
<dbReference type="Gene3D" id="1.10.238.10">
    <property type="entry name" value="EF-hand"/>
    <property type="match status" value="1"/>
</dbReference>
<evidence type="ECO:0000259" key="3">
    <source>
        <dbReference type="PROSITE" id="PS50222"/>
    </source>
</evidence>
<dbReference type="OrthoDB" id="186625at2759"/>
<dbReference type="EMBL" id="JAGGNH010000006">
    <property type="protein sequence ID" value="KAJ0969728.1"/>
    <property type="molecule type" value="Genomic_DNA"/>
</dbReference>
<gene>
    <name evidence="4" type="ORF">J5N97_022605</name>
</gene>
<feature type="domain" description="EF-hand" evidence="3">
    <location>
        <begin position="177"/>
        <end position="212"/>
    </location>
</feature>
<organism evidence="4 5">
    <name type="scientific">Dioscorea zingiberensis</name>
    <dbReference type="NCBI Taxonomy" id="325984"/>
    <lineage>
        <taxon>Eukaryota</taxon>
        <taxon>Viridiplantae</taxon>
        <taxon>Streptophyta</taxon>
        <taxon>Embryophyta</taxon>
        <taxon>Tracheophyta</taxon>
        <taxon>Spermatophyta</taxon>
        <taxon>Magnoliopsida</taxon>
        <taxon>Liliopsida</taxon>
        <taxon>Dioscoreales</taxon>
        <taxon>Dioscoreaceae</taxon>
        <taxon>Dioscorea</taxon>
    </lineage>
</organism>
<dbReference type="InterPro" id="IPR011992">
    <property type="entry name" value="EF-hand-dom_pair"/>
</dbReference>
<name>A0A9D5CBJ3_9LILI</name>
<feature type="compositionally biased region" description="Pro residues" evidence="2">
    <location>
        <begin position="28"/>
        <end position="51"/>
    </location>
</feature>
<dbReference type="Pfam" id="PF13405">
    <property type="entry name" value="EF-hand_6"/>
    <property type="match status" value="1"/>
</dbReference>
<keyword evidence="1" id="KW-0106">Calcium</keyword>
<dbReference type="InterPro" id="IPR018247">
    <property type="entry name" value="EF_Hand_1_Ca_BS"/>
</dbReference>
<reference evidence="4" key="2">
    <citation type="journal article" date="2022" name="Hortic Res">
        <title>The genome of Dioscorea zingiberensis sheds light on the biosynthesis, origin and evolution of the medicinally important diosgenin saponins.</title>
        <authorList>
            <person name="Li Y."/>
            <person name="Tan C."/>
            <person name="Li Z."/>
            <person name="Guo J."/>
            <person name="Li S."/>
            <person name="Chen X."/>
            <person name="Wang C."/>
            <person name="Dai X."/>
            <person name="Yang H."/>
            <person name="Song W."/>
            <person name="Hou L."/>
            <person name="Xu J."/>
            <person name="Tong Z."/>
            <person name="Xu A."/>
            <person name="Yuan X."/>
            <person name="Wang W."/>
            <person name="Yang Q."/>
            <person name="Chen L."/>
            <person name="Sun Z."/>
            <person name="Wang K."/>
            <person name="Pan B."/>
            <person name="Chen J."/>
            <person name="Bao Y."/>
            <person name="Liu F."/>
            <person name="Qi X."/>
            <person name="Gang D.R."/>
            <person name="Wen J."/>
            <person name="Li J."/>
        </authorList>
    </citation>
    <scope>NUCLEOTIDE SEQUENCE</scope>
    <source>
        <strain evidence="4">Dzin_1.0</strain>
    </source>
</reference>
<dbReference type="SMART" id="SM00054">
    <property type="entry name" value="EFh"/>
    <property type="match status" value="2"/>
</dbReference>
<feature type="domain" description="EF-hand" evidence="3">
    <location>
        <begin position="110"/>
        <end position="145"/>
    </location>
</feature>
<proteinExistence type="predicted"/>
<dbReference type="Pfam" id="PF13202">
    <property type="entry name" value="EF-hand_5"/>
    <property type="match status" value="1"/>
</dbReference>
<feature type="compositionally biased region" description="Pro residues" evidence="2">
    <location>
        <begin position="58"/>
        <end position="87"/>
    </location>
</feature>
<dbReference type="CDD" id="cd16180">
    <property type="entry name" value="EFh_PEF_Group_I"/>
    <property type="match status" value="1"/>
</dbReference>
<evidence type="ECO:0000313" key="5">
    <source>
        <dbReference type="Proteomes" id="UP001085076"/>
    </source>
</evidence>
<evidence type="ECO:0000313" key="4">
    <source>
        <dbReference type="EMBL" id="KAJ0969728.1"/>
    </source>
</evidence>
<accession>A0A9D5CBJ3</accession>
<dbReference type="GO" id="GO:0005509">
    <property type="term" value="F:calcium ion binding"/>
    <property type="evidence" value="ECO:0007669"/>
    <property type="project" value="InterPro"/>
</dbReference>
<evidence type="ECO:0000256" key="1">
    <source>
        <dbReference type="ARBA" id="ARBA00022837"/>
    </source>
</evidence>
<dbReference type="InterPro" id="IPR044590">
    <property type="entry name" value="CML48/49/50"/>
</dbReference>
<keyword evidence="5" id="KW-1185">Reference proteome</keyword>
<dbReference type="PANTHER" id="PTHR46824">
    <property type="entry name" value="CALCIUM-BINDING PROTEIN CML48-RELATED"/>
    <property type="match status" value="1"/>
</dbReference>